<sequence length="175" mass="19632">MHFQLKPHPESPPDDREMTIEVWLDRWPDGRAELSYHLHADTGRILLPSGPARGRADELWRTTCFELFLQDTRGYREYNFAPSGAWAAYAFDGYRSGLGALEPEHHPQIGADDLGDSLIVDVIIDLAGERRFGLSAVIEEVSGTKSYWALAHPPGRPDFHHDACFAATLPPIEQP</sequence>
<dbReference type="EMBL" id="CADCVZ010000022">
    <property type="protein sequence ID" value="CAA9503823.1"/>
    <property type="molecule type" value="Genomic_DNA"/>
</dbReference>
<organism evidence="1">
    <name type="scientific">uncultured Sphingomonas sp</name>
    <dbReference type="NCBI Taxonomy" id="158754"/>
    <lineage>
        <taxon>Bacteria</taxon>
        <taxon>Pseudomonadati</taxon>
        <taxon>Pseudomonadota</taxon>
        <taxon>Alphaproteobacteria</taxon>
        <taxon>Sphingomonadales</taxon>
        <taxon>Sphingomonadaceae</taxon>
        <taxon>Sphingomonas</taxon>
        <taxon>environmental samples</taxon>
    </lineage>
</organism>
<dbReference type="CDD" id="cd09627">
    <property type="entry name" value="DOMON_murB_like"/>
    <property type="match status" value="1"/>
</dbReference>
<reference evidence="1" key="1">
    <citation type="submission" date="2020-02" db="EMBL/GenBank/DDBJ databases">
        <authorList>
            <person name="Meier V. D."/>
        </authorList>
    </citation>
    <scope>NUCLEOTIDE SEQUENCE</scope>
    <source>
        <strain evidence="1">AVDCRST_MAG09</strain>
    </source>
</reference>
<name>A0A6J4SS50_9SPHN</name>
<accession>A0A6J4SS50</accession>
<dbReference type="RefSeq" id="WP_294172700.1">
    <property type="nucleotide sequence ID" value="NZ_CADCVZ010000022.1"/>
</dbReference>
<dbReference type="AlphaFoldDB" id="A0A6J4SS50"/>
<proteinExistence type="predicted"/>
<evidence type="ECO:0008006" key="2">
    <source>
        <dbReference type="Google" id="ProtNLM"/>
    </source>
</evidence>
<gene>
    <name evidence="1" type="ORF">AVDCRST_MAG09-1246</name>
</gene>
<protein>
    <recommendedName>
        <fullName evidence="2">DOMON-like domain-containing protein</fullName>
    </recommendedName>
</protein>
<evidence type="ECO:0000313" key="1">
    <source>
        <dbReference type="EMBL" id="CAA9503823.1"/>
    </source>
</evidence>